<evidence type="ECO:0000259" key="7">
    <source>
        <dbReference type="PROSITE" id="PS51077"/>
    </source>
</evidence>
<evidence type="ECO:0000313" key="10">
    <source>
        <dbReference type="Proteomes" id="UP000028488"/>
    </source>
</evidence>
<protein>
    <recommendedName>
        <fullName evidence="6">Glycerol operon regulatory protein</fullName>
    </recommendedName>
</protein>
<evidence type="ECO:0000256" key="4">
    <source>
        <dbReference type="ARBA" id="ARBA00023163"/>
    </source>
</evidence>
<comment type="function">
    <text evidence="5">May be an activator protein for the gylABX operon.</text>
</comment>
<evidence type="ECO:0000256" key="6">
    <source>
        <dbReference type="ARBA" id="ARBA00070406"/>
    </source>
</evidence>
<organism evidence="9 10">
    <name type="scientific">Rhodococcus opacus</name>
    <name type="common">Nocardia opaca</name>
    <dbReference type="NCBI Taxonomy" id="37919"/>
    <lineage>
        <taxon>Bacteria</taxon>
        <taxon>Bacillati</taxon>
        <taxon>Actinomycetota</taxon>
        <taxon>Actinomycetes</taxon>
        <taxon>Mycobacteriales</taxon>
        <taxon>Nocardiaceae</taxon>
        <taxon>Rhodococcus</taxon>
    </lineage>
</organism>
<keyword evidence="3" id="KW-0238">DNA-binding</keyword>
<gene>
    <name evidence="9" type="ORF">EP51_33920</name>
</gene>
<sequence length="270" mass="28481">MSESEATAPAAQSAEGKAKTVHAVERAIDVLEIVAAEGRVGASEIAVRLGVHKSTVSRLIASLQQRGFVEEAGVRGKYQLGFAVVRLAEATVAQSGLVEVAQPECDRLADAFGETVNLAVLDGAATLNVLEARSDRHVALRTWVGQVTPAHATATGKILVSELTSGQLRSRLGPQLSALTPNTITDFRAFDVELEHVRSRGWASTAEELEAGLNSIAVPVRSKVTNRIVASICVSGPEYRLAPERFEAVALELADAVVRIEAQQSVGAGD</sequence>
<accession>A0A076F129</accession>
<evidence type="ECO:0000313" key="9">
    <source>
        <dbReference type="EMBL" id="AII09374.1"/>
    </source>
</evidence>
<dbReference type="Gene3D" id="1.10.10.10">
    <property type="entry name" value="Winged helix-like DNA-binding domain superfamily/Winged helix DNA-binding domain"/>
    <property type="match status" value="1"/>
</dbReference>
<feature type="domain" description="IclR-ED" evidence="8">
    <location>
        <begin position="83"/>
        <end position="266"/>
    </location>
</feature>
<dbReference type="InterPro" id="IPR005471">
    <property type="entry name" value="Tscrpt_reg_IclR_N"/>
</dbReference>
<name>A0A076F129_RHOOP</name>
<dbReference type="GO" id="GO:0003677">
    <property type="term" value="F:DNA binding"/>
    <property type="evidence" value="ECO:0007669"/>
    <property type="project" value="UniProtKB-KW"/>
</dbReference>
<dbReference type="SUPFAM" id="SSF55781">
    <property type="entry name" value="GAF domain-like"/>
    <property type="match status" value="1"/>
</dbReference>
<reference evidence="9 10" key="1">
    <citation type="submission" date="2014-07" db="EMBL/GenBank/DDBJ databases">
        <title>Genome Sequence of Rhodococcus opacus Strain R7, a Biodegrader of Mono- and Polycyclic Aromatic Hydrocarbons.</title>
        <authorList>
            <person name="Di Gennaro P."/>
            <person name="Zampolli J."/>
            <person name="Presti I."/>
            <person name="Cappelletti M."/>
            <person name="D'Ursi P."/>
            <person name="Orro A."/>
            <person name="Mezzelani A."/>
            <person name="Milanesi L."/>
        </authorList>
    </citation>
    <scope>NUCLEOTIDE SEQUENCE [LARGE SCALE GENOMIC DNA]</scope>
    <source>
        <strain evidence="9 10">R7</strain>
    </source>
</reference>
<dbReference type="InterPro" id="IPR036390">
    <property type="entry name" value="WH_DNA-bd_sf"/>
</dbReference>
<dbReference type="PROSITE" id="PS51078">
    <property type="entry name" value="ICLR_ED"/>
    <property type="match status" value="1"/>
</dbReference>
<dbReference type="Proteomes" id="UP000028488">
    <property type="component" value="Chromosome"/>
</dbReference>
<dbReference type="eggNOG" id="COG1414">
    <property type="taxonomic scope" value="Bacteria"/>
</dbReference>
<dbReference type="GO" id="GO:0003700">
    <property type="term" value="F:DNA-binding transcription factor activity"/>
    <property type="evidence" value="ECO:0007669"/>
    <property type="project" value="TreeGrafter"/>
</dbReference>
<dbReference type="AlphaFoldDB" id="A0A076F129"/>
<dbReference type="PANTHER" id="PTHR30136:SF35">
    <property type="entry name" value="HTH-TYPE TRANSCRIPTIONAL REGULATOR RV1719"/>
    <property type="match status" value="1"/>
</dbReference>
<keyword evidence="2" id="KW-0805">Transcription regulation</keyword>
<evidence type="ECO:0000259" key="8">
    <source>
        <dbReference type="PROSITE" id="PS51078"/>
    </source>
</evidence>
<proteinExistence type="predicted"/>
<keyword evidence="1" id="KW-0319">Glycerol metabolism</keyword>
<dbReference type="RefSeq" id="WP_128641659.1">
    <property type="nucleotide sequence ID" value="NZ_CP008947.1"/>
</dbReference>
<dbReference type="Gene3D" id="3.30.450.40">
    <property type="match status" value="1"/>
</dbReference>
<dbReference type="FunFam" id="1.10.10.10:FF:000056">
    <property type="entry name" value="IclR family transcriptional regulator"/>
    <property type="match status" value="1"/>
</dbReference>
<dbReference type="GO" id="GO:0006071">
    <property type="term" value="P:glycerol metabolic process"/>
    <property type="evidence" value="ECO:0007669"/>
    <property type="project" value="UniProtKB-KW"/>
</dbReference>
<evidence type="ECO:0000256" key="1">
    <source>
        <dbReference type="ARBA" id="ARBA00022798"/>
    </source>
</evidence>
<dbReference type="Pfam" id="PF01614">
    <property type="entry name" value="IclR_C"/>
    <property type="match status" value="1"/>
</dbReference>
<feature type="domain" description="HTH iclR-type" evidence="7">
    <location>
        <begin position="21"/>
        <end position="82"/>
    </location>
</feature>
<dbReference type="GO" id="GO:0045892">
    <property type="term" value="P:negative regulation of DNA-templated transcription"/>
    <property type="evidence" value="ECO:0007669"/>
    <property type="project" value="TreeGrafter"/>
</dbReference>
<dbReference type="SMART" id="SM00346">
    <property type="entry name" value="HTH_ICLR"/>
    <property type="match status" value="1"/>
</dbReference>
<keyword evidence="4" id="KW-0804">Transcription</keyword>
<dbReference type="InterPro" id="IPR014757">
    <property type="entry name" value="Tscrpt_reg_IclR_C"/>
</dbReference>
<dbReference type="InterPro" id="IPR050707">
    <property type="entry name" value="HTH_MetabolicPath_Reg"/>
</dbReference>
<evidence type="ECO:0000256" key="2">
    <source>
        <dbReference type="ARBA" id="ARBA00023015"/>
    </source>
</evidence>
<dbReference type="Pfam" id="PF09339">
    <property type="entry name" value="HTH_IclR"/>
    <property type="match status" value="1"/>
</dbReference>
<dbReference type="PROSITE" id="PS51077">
    <property type="entry name" value="HTH_ICLR"/>
    <property type="match status" value="1"/>
</dbReference>
<dbReference type="SUPFAM" id="SSF46785">
    <property type="entry name" value="Winged helix' DNA-binding domain"/>
    <property type="match status" value="1"/>
</dbReference>
<dbReference type="PANTHER" id="PTHR30136">
    <property type="entry name" value="HELIX-TURN-HELIX TRANSCRIPTIONAL REGULATOR, ICLR FAMILY"/>
    <property type="match status" value="1"/>
</dbReference>
<dbReference type="InterPro" id="IPR029016">
    <property type="entry name" value="GAF-like_dom_sf"/>
</dbReference>
<dbReference type="InterPro" id="IPR036388">
    <property type="entry name" value="WH-like_DNA-bd_sf"/>
</dbReference>
<evidence type="ECO:0000256" key="3">
    <source>
        <dbReference type="ARBA" id="ARBA00023125"/>
    </source>
</evidence>
<evidence type="ECO:0000256" key="5">
    <source>
        <dbReference type="ARBA" id="ARBA00058938"/>
    </source>
</evidence>
<dbReference type="EMBL" id="CP008947">
    <property type="protein sequence ID" value="AII09374.1"/>
    <property type="molecule type" value="Genomic_DNA"/>
</dbReference>